<keyword evidence="3" id="KW-1185">Reference proteome</keyword>
<proteinExistence type="predicted"/>
<dbReference type="AlphaFoldDB" id="A0A371PPM0"/>
<sequence length="205" mass="22971">MLNFFRRARRSVPAESMGVAVVDVTVFPDRHTERCADFAVVSQPLGPLVTEMIALHTHTRHLSWLSEREQCPDSYRLLARSIFREVLAGWRNQTDGRGTIDDLLIDDARRTRRGRVPEQQDARASEPAASRRVPDPEEAVPAQPAPEQWWSQRTFEGEVEAKTPAPPMSDSSPISREADLGASELAQSAPRQGAAPWWSHARGQQ</sequence>
<dbReference type="EMBL" id="QUAC01000484">
    <property type="protein sequence ID" value="REK84445.1"/>
    <property type="molecule type" value="Genomic_DNA"/>
</dbReference>
<accession>A0A371PPM0</accession>
<reference evidence="2 3" key="1">
    <citation type="submission" date="2018-08" db="EMBL/GenBank/DDBJ databases">
        <title>Streptomyces NEAU-D10 sp. nov., a novel Actinomycete isolated from soil.</title>
        <authorList>
            <person name="Jin L."/>
        </authorList>
    </citation>
    <scope>NUCLEOTIDE SEQUENCE [LARGE SCALE GENOMIC DNA]</scope>
    <source>
        <strain evidence="2 3">NEAU-D10</strain>
    </source>
</reference>
<evidence type="ECO:0000313" key="2">
    <source>
        <dbReference type="EMBL" id="REK84445.1"/>
    </source>
</evidence>
<dbReference type="OrthoDB" id="4331731at2"/>
<evidence type="ECO:0000313" key="3">
    <source>
        <dbReference type="Proteomes" id="UP000262477"/>
    </source>
</evidence>
<evidence type="ECO:0000256" key="1">
    <source>
        <dbReference type="SAM" id="MobiDB-lite"/>
    </source>
</evidence>
<feature type="region of interest" description="Disordered" evidence="1">
    <location>
        <begin position="111"/>
        <end position="205"/>
    </location>
</feature>
<dbReference type="RefSeq" id="WP_128512554.1">
    <property type="nucleotide sequence ID" value="NZ_QUAC01000484.1"/>
</dbReference>
<protein>
    <submittedName>
        <fullName evidence="2">Uncharacterized protein</fullName>
    </submittedName>
</protein>
<gene>
    <name evidence="2" type="ORF">DY245_43105</name>
</gene>
<comment type="caution">
    <text evidence="2">The sequence shown here is derived from an EMBL/GenBank/DDBJ whole genome shotgun (WGS) entry which is preliminary data.</text>
</comment>
<feature type="compositionally biased region" description="Low complexity" evidence="1">
    <location>
        <begin position="139"/>
        <end position="148"/>
    </location>
</feature>
<organism evidence="2 3">
    <name type="scientific">Streptomyces inhibens</name>
    <dbReference type="NCBI Taxonomy" id="2293571"/>
    <lineage>
        <taxon>Bacteria</taxon>
        <taxon>Bacillati</taxon>
        <taxon>Actinomycetota</taxon>
        <taxon>Actinomycetes</taxon>
        <taxon>Kitasatosporales</taxon>
        <taxon>Streptomycetaceae</taxon>
        <taxon>Streptomyces</taxon>
    </lineage>
</organism>
<name>A0A371PPM0_STRIH</name>
<feature type="compositionally biased region" description="Basic and acidic residues" evidence="1">
    <location>
        <begin position="115"/>
        <end position="124"/>
    </location>
</feature>
<dbReference type="Proteomes" id="UP000262477">
    <property type="component" value="Unassembled WGS sequence"/>
</dbReference>